<accession>A0A0D8IVJ7</accession>
<evidence type="ECO:0000313" key="1">
    <source>
        <dbReference type="EMBL" id="KJF38519.1"/>
    </source>
</evidence>
<name>A0A0D8IVJ7_9FIRM</name>
<organism evidence="1 2">
    <name type="scientific">Ruthenibacterium lactatiformans</name>
    <dbReference type="NCBI Taxonomy" id="1550024"/>
    <lineage>
        <taxon>Bacteria</taxon>
        <taxon>Bacillati</taxon>
        <taxon>Bacillota</taxon>
        <taxon>Clostridia</taxon>
        <taxon>Eubacteriales</taxon>
        <taxon>Oscillospiraceae</taxon>
        <taxon>Ruthenibacterium</taxon>
    </lineage>
</organism>
<dbReference type="GeneID" id="42858339"/>
<proteinExistence type="predicted"/>
<sequence>MKKFNLSQIMKDAWSFYHAGGRTFSESLKTAWACAKALAHKIVVKSWFLNKEFTSGERYAISVSDDAKVERETEKAILAKWFSEFGTVKHWVPKSCCESF</sequence>
<reference evidence="1" key="1">
    <citation type="submission" date="2015-02" db="EMBL/GenBank/DDBJ databases">
        <title>A novel member of the family Ruminococcaceae isolated from human feces.</title>
        <authorList>
            <person name="Shkoporov A.N."/>
            <person name="Chaplin A.V."/>
            <person name="Motuzova O.V."/>
            <person name="Kafarskaia L.I."/>
            <person name="Khokhlova E.V."/>
            <person name="Efimov B.A."/>
        </authorList>
    </citation>
    <scope>NUCLEOTIDE SEQUENCE [LARGE SCALE GENOMIC DNA]</scope>
    <source>
        <strain evidence="1">585-1</strain>
    </source>
</reference>
<dbReference type="Proteomes" id="UP000032483">
    <property type="component" value="Unassembled WGS sequence"/>
</dbReference>
<evidence type="ECO:0000313" key="2">
    <source>
        <dbReference type="Proteomes" id="UP000032483"/>
    </source>
</evidence>
<comment type="caution">
    <text evidence="1">The sequence shown here is derived from an EMBL/GenBank/DDBJ whole genome shotgun (WGS) entry which is preliminary data.</text>
</comment>
<keyword evidence="2" id="KW-1185">Reference proteome</keyword>
<dbReference type="EMBL" id="JXXK01000039">
    <property type="protein sequence ID" value="KJF38519.1"/>
    <property type="molecule type" value="Genomic_DNA"/>
</dbReference>
<gene>
    <name evidence="1" type="ORF">TQ39_17505</name>
</gene>
<dbReference type="AlphaFoldDB" id="A0A0D8IVJ7"/>
<dbReference type="RefSeq" id="WP_050006476.1">
    <property type="nucleotide sequence ID" value="NZ_JXXK01000039.1"/>
</dbReference>
<protein>
    <submittedName>
        <fullName evidence="1">Uncharacterized protein</fullName>
    </submittedName>
</protein>